<keyword evidence="2" id="KW-1185">Reference proteome</keyword>
<sequence length="126" mass="14286">MGETLIILKLALFKMHNGFKNYLTLDLGPMLQYNGDLEFKDKRQKDYYINQYTALSAQDITKLSKFNVNGVVGASVGIRMFMIKAQYIHGFTNILNALNDENLDLGGGSKFKGHQEMYTLSAIFTF</sequence>
<name>A0A2I7SGW8_9FLAO</name>
<protein>
    <recommendedName>
        <fullName evidence="3">Outer membrane protein beta-barrel domain-containing protein</fullName>
    </recommendedName>
</protein>
<dbReference type="Proteomes" id="UP000236592">
    <property type="component" value="Chromosome"/>
</dbReference>
<dbReference type="AlphaFoldDB" id="A0A2I7SGW8"/>
<evidence type="ECO:0000313" key="2">
    <source>
        <dbReference type="Proteomes" id="UP000236592"/>
    </source>
</evidence>
<gene>
    <name evidence="1" type="ORF">C1A40_06515</name>
</gene>
<accession>A0A2I7SGW8</accession>
<organism evidence="1 2">
    <name type="scientific">Pseudotamlana carrageenivorans</name>
    <dbReference type="NCBI Taxonomy" id="2069432"/>
    <lineage>
        <taxon>Bacteria</taxon>
        <taxon>Pseudomonadati</taxon>
        <taxon>Bacteroidota</taxon>
        <taxon>Flavobacteriia</taxon>
        <taxon>Flavobacteriales</taxon>
        <taxon>Flavobacteriaceae</taxon>
        <taxon>Pseudotamlana</taxon>
    </lineage>
</organism>
<proteinExistence type="predicted"/>
<evidence type="ECO:0008006" key="3">
    <source>
        <dbReference type="Google" id="ProtNLM"/>
    </source>
</evidence>
<evidence type="ECO:0000313" key="1">
    <source>
        <dbReference type="EMBL" id="AUS05142.1"/>
    </source>
</evidence>
<dbReference type="KEGG" id="taj:C1A40_06515"/>
<dbReference type="EMBL" id="CP025938">
    <property type="protein sequence ID" value="AUS05142.1"/>
    <property type="molecule type" value="Genomic_DNA"/>
</dbReference>
<reference evidence="2" key="1">
    <citation type="submission" date="2018-01" db="EMBL/GenBank/DDBJ databases">
        <title>Complete genome of Tamlana sp. UJ94.</title>
        <authorList>
            <person name="Jung J."/>
            <person name="Chung D."/>
            <person name="Bae S.S."/>
            <person name="Baek K."/>
        </authorList>
    </citation>
    <scope>NUCLEOTIDE SEQUENCE [LARGE SCALE GENOMIC DNA]</scope>
    <source>
        <strain evidence="2">UJ94</strain>
    </source>
</reference>